<proteinExistence type="predicted"/>
<comment type="caution">
    <text evidence="2">The sequence shown here is derived from an EMBL/GenBank/DDBJ whole genome shotgun (WGS) entry which is preliminary data.</text>
</comment>
<dbReference type="Proteomes" id="UP000054387">
    <property type="component" value="Unassembled WGS sequence"/>
</dbReference>
<organism evidence="2 3">
    <name type="scientific">Haloprofundus marisrubri</name>
    <dbReference type="NCBI Taxonomy" id="1514971"/>
    <lineage>
        <taxon>Archaea</taxon>
        <taxon>Methanobacteriati</taxon>
        <taxon>Methanobacteriota</taxon>
        <taxon>Stenosarchaea group</taxon>
        <taxon>Halobacteria</taxon>
        <taxon>Halobacteriales</taxon>
        <taxon>Haloferacaceae</taxon>
        <taxon>Haloprofundus</taxon>
    </lineage>
</organism>
<protein>
    <submittedName>
        <fullName evidence="2">Transcription antitermination protein</fullName>
    </submittedName>
</protein>
<evidence type="ECO:0000256" key="1">
    <source>
        <dbReference type="SAM" id="MobiDB-lite"/>
    </source>
</evidence>
<dbReference type="OrthoDB" id="188002at2157"/>
<evidence type="ECO:0000313" key="2">
    <source>
        <dbReference type="EMBL" id="KTG08014.1"/>
    </source>
</evidence>
<gene>
    <name evidence="2" type="ORF">AUR64_01610</name>
</gene>
<keyword evidence="3" id="KW-1185">Reference proteome</keyword>
<accession>A0A0W1R3S5</accession>
<reference evidence="2 3" key="1">
    <citation type="submission" date="2015-12" db="EMBL/GenBank/DDBJ databases">
        <title>Haloprofundus marisrubri gen. nov., sp. nov., an extremely halophilic archaeon isolated from the Discovery deep brine-seawater interface in the Red Sea.</title>
        <authorList>
            <person name="Zhang G."/>
            <person name="Stingl U."/>
            <person name="Rashid M."/>
        </authorList>
    </citation>
    <scope>NUCLEOTIDE SEQUENCE [LARGE SCALE GENOMIC DNA]</scope>
    <source>
        <strain evidence="2 3">SB9</strain>
    </source>
</reference>
<name>A0A0W1R3S5_9EURY</name>
<evidence type="ECO:0000313" key="3">
    <source>
        <dbReference type="Proteomes" id="UP000054387"/>
    </source>
</evidence>
<sequence length="206" mass="22219">MNGNRLIETLRDDHETALSRLGSSKALYALTGGEMDAPAVRAAAADEAETAARLFEEWADTESHDDAAGLFSSVADAEADHRDAVDSDETTPDTNRPMYETLDGFETTEERVGGLLARSIVGDRLAGQMVGFFVGSADTSSADAFRSIRDDYDDQLDRAAETLDSVCEDDADWEHARAAADAVVDAAYDHYVETLESMGVKPKNVC</sequence>
<dbReference type="AlphaFoldDB" id="A0A0W1R3S5"/>
<dbReference type="RefSeq" id="WP_058583442.1">
    <property type="nucleotide sequence ID" value="NZ_LOPU01000037.1"/>
</dbReference>
<dbReference type="EMBL" id="LOPU01000037">
    <property type="protein sequence ID" value="KTG08014.1"/>
    <property type="molecule type" value="Genomic_DNA"/>
</dbReference>
<feature type="region of interest" description="Disordered" evidence="1">
    <location>
        <begin position="78"/>
        <end position="100"/>
    </location>
</feature>